<feature type="compositionally biased region" description="Low complexity" evidence="6">
    <location>
        <begin position="371"/>
        <end position="386"/>
    </location>
</feature>
<protein>
    <submittedName>
        <fullName evidence="11">Thiol:disulfide interchange protein DsbD</fullName>
        <ecNumber evidence="11">1.8.1.8</ecNumber>
    </submittedName>
</protein>
<dbReference type="Proteomes" id="UP000316921">
    <property type="component" value="Chromosome"/>
</dbReference>
<feature type="transmembrane region" description="Helical" evidence="7">
    <location>
        <begin position="661"/>
        <end position="678"/>
    </location>
</feature>
<comment type="subcellular location">
    <subcellularLocation>
        <location evidence="1">Membrane</location>
        <topology evidence="1">Multi-pass membrane protein</topology>
    </subcellularLocation>
</comment>
<evidence type="ECO:0000256" key="1">
    <source>
        <dbReference type="ARBA" id="ARBA00004141"/>
    </source>
</evidence>
<dbReference type="PANTHER" id="PTHR32234:SF0">
    <property type="entry name" value="THIOL:DISULFIDE INTERCHANGE PROTEIN DSBD"/>
    <property type="match status" value="1"/>
</dbReference>
<dbReference type="KEGG" id="pbap:Pla133_52170"/>
<feature type="chain" id="PRO_5022101028" evidence="8">
    <location>
        <begin position="28"/>
        <end position="748"/>
    </location>
</feature>
<evidence type="ECO:0000259" key="9">
    <source>
        <dbReference type="Pfam" id="PF02683"/>
    </source>
</evidence>
<feature type="region of interest" description="Disordered" evidence="6">
    <location>
        <begin position="363"/>
        <end position="396"/>
    </location>
</feature>
<feature type="transmembrane region" description="Helical" evidence="7">
    <location>
        <begin position="555"/>
        <end position="580"/>
    </location>
</feature>
<keyword evidence="2 7" id="KW-0812">Transmembrane</keyword>
<gene>
    <name evidence="11" type="primary">dsbD_2</name>
    <name evidence="11" type="ORF">Pla133_52170</name>
</gene>
<evidence type="ECO:0000259" key="10">
    <source>
        <dbReference type="Pfam" id="PF11412"/>
    </source>
</evidence>
<feature type="signal peptide" evidence="8">
    <location>
        <begin position="1"/>
        <end position="27"/>
    </location>
</feature>
<feature type="transmembrane region" description="Helical" evidence="7">
    <location>
        <begin position="479"/>
        <end position="499"/>
    </location>
</feature>
<keyword evidence="8" id="KW-0732">Signal</keyword>
<dbReference type="PANTHER" id="PTHR32234">
    <property type="entry name" value="THIOL:DISULFIDE INTERCHANGE PROTEIN DSBD"/>
    <property type="match status" value="1"/>
</dbReference>
<accession>A0A518BSZ4</accession>
<feature type="transmembrane region" description="Helical" evidence="7">
    <location>
        <begin position="445"/>
        <end position="467"/>
    </location>
</feature>
<feature type="transmembrane region" description="Helical" evidence="7">
    <location>
        <begin position="630"/>
        <end position="649"/>
    </location>
</feature>
<keyword evidence="3" id="KW-0201">Cytochrome c-type biogenesis</keyword>
<evidence type="ECO:0000313" key="11">
    <source>
        <dbReference type="EMBL" id="QDU70094.1"/>
    </source>
</evidence>
<dbReference type="GO" id="GO:0045454">
    <property type="term" value="P:cell redox homeostasis"/>
    <property type="evidence" value="ECO:0007669"/>
    <property type="project" value="TreeGrafter"/>
</dbReference>
<sequence length="748" mass="77837" precursor="true">MTFNRLLATVPLVLLSLLTLLSPEAEAAAQFGLGGDQKAQATLWVRSEGERVRAVVRFEIDPGWHLYHDDLGPPDAIGMPTTVTLEAAGVTWDAPVFPTPHRYVQAGLGEDGGDTYIQGHADQLVVKVDGVLADPAASLLPSGVTARLKGLTCEDDGVCIPYNETVAGAGAGPDNYFADFLAAAPQAQVEEEDDFDLDSFFDGLGGADDDEIVAAQLSVRSAGDDSVRAVLVLDIADGWHLYHTELGQPDAVGKPTKVEIEAPGVEWSAPVFPEPHRFEQPGLGDGGRDTWILGHEGQVVVLIEGHVDVGRSVPAPGDVTVTLDGLTCEEDGVCMPFAATVRGSGAGSDELFAGFAALQTRATAKSPTGTDSSASGDAAESSPASDRPTDADGAPEQAPDDGLVAFLGLAIFWGLFTLLMPCTYPMIPITISFFTKQADARGGKVLPLALAYGAGIVGIFVFIGVVVGGPIITLATDPIFNTIIGLLFFYFALVLFGAINMNPPRFLMDAAGKASTKGGLIGVFLMGATLVITSFTCTAPFVASLLSVGATGGGGVGRVVIGMAVFGLTIALPFVFLSLLPGRLASIPKSGAWMGTLKVALGFVELAAAFKFFSNADLVWGLNVLSRELFLALWMAIFAVAGAFVLGFIKLKGESGEIGPIRMLAGLGFVLLATYSGYGASGRMLDPIMTAIVPPYSHSIANEVSGASSGAGESRQKGHTIVEDDYDGALALARQEGKLLLVNFTGHT</sequence>
<evidence type="ECO:0000256" key="4">
    <source>
        <dbReference type="ARBA" id="ARBA00022989"/>
    </source>
</evidence>
<dbReference type="RefSeq" id="WP_145070612.1">
    <property type="nucleotide sequence ID" value="NZ_CP036287.1"/>
</dbReference>
<keyword evidence="5 7" id="KW-0472">Membrane</keyword>
<dbReference type="GO" id="GO:0047134">
    <property type="term" value="F:protein-disulfide reductase [NAD(P)H] activity"/>
    <property type="evidence" value="ECO:0007669"/>
    <property type="project" value="UniProtKB-EC"/>
</dbReference>
<dbReference type="GO" id="GO:0017004">
    <property type="term" value="P:cytochrome complex assembly"/>
    <property type="evidence" value="ECO:0007669"/>
    <property type="project" value="UniProtKB-KW"/>
</dbReference>
<feature type="domain" description="Cytochrome C biogenesis protein transmembrane" evidence="9">
    <location>
        <begin position="406"/>
        <end position="612"/>
    </location>
</feature>
<keyword evidence="11" id="KW-0560">Oxidoreductase</keyword>
<organism evidence="11 12">
    <name type="scientific">Engelhardtia mirabilis</name>
    <dbReference type="NCBI Taxonomy" id="2528011"/>
    <lineage>
        <taxon>Bacteria</taxon>
        <taxon>Pseudomonadati</taxon>
        <taxon>Planctomycetota</taxon>
        <taxon>Planctomycetia</taxon>
        <taxon>Planctomycetia incertae sedis</taxon>
        <taxon>Engelhardtia</taxon>
    </lineage>
</organism>
<feature type="domain" description="Thiol:disulfide interchange protein DsbD N-terminal" evidence="10">
    <location>
        <begin position="222"/>
        <end position="338"/>
    </location>
</feature>
<evidence type="ECO:0000256" key="7">
    <source>
        <dbReference type="SAM" id="Phobius"/>
    </source>
</evidence>
<dbReference type="Pfam" id="PF02683">
    <property type="entry name" value="DsbD_TM"/>
    <property type="match status" value="1"/>
</dbReference>
<evidence type="ECO:0000256" key="5">
    <source>
        <dbReference type="ARBA" id="ARBA00023136"/>
    </source>
</evidence>
<proteinExistence type="predicted"/>
<evidence type="ECO:0000256" key="2">
    <source>
        <dbReference type="ARBA" id="ARBA00022692"/>
    </source>
</evidence>
<dbReference type="Pfam" id="PF11412">
    <property type="entry name" value="DsbD_N"/>
    <property type="match status" value="2"/>
</dbReference>
<keyword evidence="12" id="KW-1185">Reference proteome</keyword>
<evidence type="ECO:0000256" key="3">
    <source>
        <dbReference type="ARBA" id="ARBA00022748"/>
    </source>
</evidence>
<dbReference type="EC" id="1.8.1.8" evidence="11"/>
<dbReference type="EMBL" id="CP036287">
    <property type="protein sequence ID" value="QDU70094.1"/>
    <property type="molecule type" value="Genomic_DNA"/>
</dbReference>
<evidence type="ECO:0000256" key="8">
    <source>
        <dbReference type="SAM" id="SignalP"/>
    </source>
</evidence>
<feature type="transmembrane region" description="Helical" evidence="7">
    <location>
        <begin position="592"/>
        <end position="610"/>
    </location>
</feature>
<dbReference type="GO" id="GO:0016020">
    <property type="term" value="C:membrane"/>
    <property type="evidence" value="ECO:0007669"/>
    <property type="project" value="UniProtKB-SubCell"/>
</dbReference>
<feature type="transmembrane region" description="Helical" evidence="7">
    <location>
        <begin position="520"/>
        <end position="543"/>
    </location>
</feature>
<feature type="transmembrane region" description="Helical" evidence="7">
    <location>
        <begin position="403"/>
        <end position="424"/>
    </location>
</feature>
<name>A0A518BSZ4_9BACT</name>
<dbReference type="InterPro" id="IPR028250">
    <property type="entry name" value="DsbDN"/>
</dbReference>
<feature type="domain" description="Thiol:disulfide interchange protein DsbD N-terminal" evidence="10">
    <location>
        <begin position="46"/>
        <end position="165"/>
    </location>
</feature>
<evidence type="ECO:0000256" key="6">
    <source>
        <dbReference type="SAM" id="MobiDB-lite"/>
    </source>
</evidence>
<evidence type="ECO:0000313" key="12">
    <source>
        <dbReference type="Proteomes" id="UP000316921"/>
    </source>
</evidence>
<reference evidence="11 12" key="1">
    <citation type="submission" date="2019-02" db="EMBL/GenBank/DDBJ databases">
        <title>Deep-cultivation of Planctomycetes and their phenomic and genomic characterization uncovers novel biology.</title>
        <authorList>
            <person name="Wiegand S."/>
            <person name="Jogler M."/>
            <person name="Boedeker C."/>
            <person name="Pinto D."/>
            <person name="Vollmers J."/>
            <person name="Rivas-Marin E."/>
            <person name="Kohn T."/>
            <person name="Peeters S.H."/>
            <person name="Heuer A."/>
            <person name="Rast P."/>
            <person name="Oberbeckmann S."/>
            <person name="Bunk B."/>
            <person name="Jeske O."/>
            <person name="Meyerdierks A."/>
            <person name="Storesund J.E."/>
            <person name="Kallscheuer N."/>
            <person name="Luecker S."/>
            <person name="Lage O.M."/>
            <person name="Pohl T."/>
            <person name="Merkel B.J."/>
            <person name="Hornburger P."/>
            <person name="Mueller R.-W."/>
            <person name="Bruemmer F."/>
            <person name="Labrenz M."/>
            <person name="Spormann A.M."/>
            <person name="Op den Camp H."/>
            <person name="Overmann J."/>
            <person name="Amann R."/>
            <person name="Jetten M.S.M."/>
            <person name="Mascher T."/>
            <person name="Medema M.H."/>
            <person name="Devos D.P."/>
            <person name="Kaster A.-K."/>
            <person name="Ovreas L."/>
            <person name="Rohde M."/>
            <person name="Galperin M.Y."/>
            <person name="Jogler C."/>
        </authorList>
    </citation>
    <scope>NUCLEOTIDE SEQUENCE [LARGE SCALE GENOMIC DNA]</scope>
    <source>
        <strain evidence="11 12">Pla133</strain>
    </source>
</reference>
<keyword evidence="4 7" id="KW-1133">Transmembrane helix</keyword>
<dbReference type="InterPro" id="IPR003834">
    <property type="entry name" value="Cyt_c_assmbl_TM_dom"/>
</dbReference>
<dbReference type="AlphaFoldDB" id="A0A518BSZ4"/>